<name>A0ABD6E7I2_9BILA</name>
<evidence type="ECO:0008006" key="7">
    <source>
        <dbReference type="Google" id="ProtNLM"/>
    </source>
</evidence>
<dbReference type="AlphaFoldDB" id="A0ABD6E7I2"/>
<dbReference type="Proteomes" id="UP001608902">
    <property type="component" value="Unassembled WGS sequence"/>
</dbReference>
<dbReference type="InterPro" id="IPR042532">
    <property type="entry name" value="EXOC3/Sec6_C"/>
</dbReference>
<evidence type="ECO:0000313" key="6">
    <source>
        <dbReference type="Proteomes" id="UP001608902"/>
    </source>
</evidence>
<proteinExistence type="inferred from homology"/>
<evidence type="ECO:0000256" key="1">
    <source>
        <dbReference type="ARBA" id="ARBA00009447"/>
    </source>
</evidence>
<dbReference type="PANTHER" id="PTHR21292">
    <property type="entry name" value="EXOCYST COMPLEX COMPONENT SEC6-RELATED"/>
    <property type="match status" value="1"/>
</dbReference>
<protein>
    <recommendedName>
        <fullName evidence="7">Exocyst complex component Sec6</fullName>
    </recommendedName>
</protein>
<dbReference type="InterPro" id="IPR010326">
    <property type="entry name" value="EXOC3/Sec6"/>
</dbReference>
<keyword evidence="2" id="KW-0813">Transport</keyword>
<reference evidence="5 6" key="1">
    <citation type="submission" date="2024-08" db="EMBL/GenBank/DDBJ databases">
        <title>Gnathostoma spinigerum genome.</title>
        <authorList>
            <person name="Gonzalez-Bertolin B."/>
            <person name="Monzon S."/>
            <person name="Zaballos A."/>
            <person name="Jimenez P."/>
            <person name="Dekumyoy P."/>
            <person name="Varona S."/>
            <person name="Cuesta I."/>
            <person name="Sumanam S."/>
            <person name="Adisakwattana P."/>
            <person name="Gasser R.B."/>
            <person name="Hernandez-Gonzalez A."/>
            <person name="Young N.D."/>
            <person name="Perteguer M.J."/>
        </authorList>
    </citation>
    <scope>NUCLEOTIDE SEQUENCE [LARGE SCALE GENOMIC DNA]</scope>
    <source>
        <strain evidence="5">AL3</strain>
        <tissue evidence="5">Liver</tissue>
    </source>
</reference>
<evidence type="ECO:0000313" key="5">
    <source>
        <dbReference type="EMBL" id="MFH4973331.1"/>
    </source>
</evidence>
<evidence type="ECO:0000256" key="3">
    <source>
        <dbReference type="ARBA" id="ARBA00022483"/>
    </source>
</evidence>
<comment type="caution">
    <text evidence="5">The sequence shown here is derived from an EMBL/GenBank/DDBJ whole genome shotgun (WGS) entry which is preliminary data.</text>
</comment>
<keyword evidence="6" id="KW-1185">Reference proteome</keyword>
<sequence>MQGKDAEQRKILELVLKIIELDERIDKFYADEGVKCDGRPHEWRSKHLKLIEQKIHERIEGCQIDDRSMHQNWVTRYLEICRTFIVKDLYAAKNFLQIFPPEHQLYDRFVMYYHAGISRKIREIANSDMDKREISQLLHWIRSYSGDQVLGMPFLQINAEELLLDHPLLPQESYDFLIMKFIEVTKQEAGDWARKAVEQEFTRIFDGENDVFETDGSNCYYTQLPYLLFSIINDQVSLAAEVSLLIVPQILDVCLMEFIKAAKLFEDSIIEYKNKTYDDKERMLHFTKTMIVIANNLDMCSASAESLKSYTTTTENIVGEQRTSGTVAPIQPITVYSSRSNASPCRSPRSFGLQRESSPTSIQSALKGAVETIREIAEVIPLTDSSENSEDNQRFSYRRSSTCELSKYHNKRRSSEIPQSNRRLSAVVGVESNCINPNEKIEILRKKFESMRQMVVSTLFYEICDDLVEFFERLLTKEWLKNGASVDVICMTILDYYADYKHLRPKIRYELVKRIQLKFVAEYLAGIKNRKMTCINYNKRCSLAERLKSDVDTINETMVPLLKELNDDDEEPNPSDVLVSIADFIMLKDKNLVALEAASFAKTYPDISIELLFTIIDIRDDMTSTESRKIAEDVMKISKIRESNPMYAKLFEMAKKERKVSNIMKDVVPRLRRRVRYSIA</sequence>
<dbReference type="EMBL" id="JBGFUD010000009">
    <property type="protein sequence ID" value="MFH4973331.1"/>
    <property type="molecule type" value="Genomic_DNA"/>
</dbReference>
<gene>
    <name evidence="5" type="ORF">AB6A40_000040</name>
</gene>
<accession>A0ABD6E7I2</accession>
<dbReference type="Pfam" id="PF06046">
    <property type="entry name" value="Sec6"/>
    <property type="match status" value="2"/>
</dbReference>
<evidence type="ECO:0000256" key="2">
    <source>
        <dbReference type="ARBA" id="ARBA00022448"/>
    </source>
</evidence>
<keyword evidence="3" id="KW-0268">Exocytosis</keyword>
<dbReference type="Gene3D" id="1.10.357.70">
    <property type="entry name" value="Exocyst complex component Sec6, C-terminal domain"/>
    <property type="match status" value="1"/>
</dbReference>
<comment type="similarity">
    <text evidence="1">Belongs to the SEC6 family.</text>
</comment>
<organism evidence="5 6">
    <name type="scientific">Gnathostoma spinigerum</name>
    <dbReference type="NCBI Taxonomy" id="75299"/>
    <lineage>
        <taxon>Eukaryota</taxon>
        <taxon>Metazoa</taxon>
        <taxon>Ecdysozoa</taxon>
        <taxon>Nematoda</taxon>
        <taxon>Chromadorea</taxon>
        <taxon>Rhabditida</taxon>
        <taxon>Spirurina</taxon>
        <taxon>Gnathostomatomorpha</taxon>
        <taxon>Gnathostomatoidea</taxon>
        <taxon>Gnathostomatidae</taxon>
        <taxon>Gnathostoma</taxon>
    </lineage>
</organism>
<dbReference type="Gene3D" id="1.10.357.50">
    <property type="match status" value="1"/>
</dbReference>
<evidence type="ECO:0000256" key="4">
    <source>
        <dbReference type="SAM" id="MobiDB-lite"/>
    </source>
</evidence>
<feature type="region of interest" description="Disordered" evidence="4">
    <location>
        <begin position="339"/>
        <end position="358"/>
    </location>
</feature>
<dbReference type="PANTHER" id="PTHR21292:SF1">
    <property type="entry name" value="EXOCYST COMPLEX COMPONENT 3"/>
    <property type="match status" value="1"/>
</dbReference>
<dbReference type="GO" id="GO:0006887">
    <property type="term" value="P:exocytosis"/>
    <property type="evidence" value="ECO:0007669"/>
    <property type="project" value="UniProtKB-KW"/>
</dbReference>